<protein>
    <submittedName>
        <fullName evidence="1">Uncharacterized protein</fullName>
    </submittedName>
</protein>
<accession>E9GRI9</accession>
<sequence length="170" mass="19237">MDKENQGKELSMTCFRSDSESTASYRQGTYGIHSSTSFTYSVVSHIQVERVSSDTGPEGNDHEIPNNTRYSKFDWVEVEDEQNLEKVEQVNEMKRLVESVHSLLVNVPQLETTIPRALLGEFKVGTCWFFDGNLENLLLKVVKALSPLPNPIIPPLKKGVRINAITLKRQ</sequence>
<organism evidence="1 2">
    <name type="scientific">Daphnia pulex</name>
    <name type="common">Water flea</name>
    <dbReference type="NCBI Taxonomy" id="6669"/>
    <lineage>
        <taxon>Eukaryota</taxon>
        <taxon>Metazoa</taxon>
        <taxon>Ecdysozoa</taxon>
        <taxon>Arthropoda</taxon>
        <taxon>Crustacea</taxon>
        <taxon>Branchiopoda</taxon>
        <taxon>Diplostraca</taxon>
        <taxon>Cladocera</taxon>
        <taxon>Anomopoda</taxon>
        <taxon>Daphniidae</taxon>
        <taxon>Daphnia</taxon>
    </lineage>
</organism>
<dbReference type="HOGENOM" id="CLU_1572215_0_0_1"/>
<dbReference type="Proteomes" id="UP000000305">
    <property type="component" value="Unassembled WGS sequence"/>
</dbReference>
<dbReference type="KEGG" id="dpx:DAPPUDRAFT_105702"/>
<reference evidence="1 2" key="1">
    <citation type="journal article" date="2011" name="Science">
        <title>The ecoresponsive genome of Daphnia pulex.</title>
        <authorList>
            <person name="Colbourne J.K."/>
            <person name="Pfrender M.E."/>
            <person name="Gilbert D."/>
            <person name="Thomas W.K."/>
            <person name="Tucker A."/>
            <person name="Oakley T.H."/>
            <person name="Tokishita S."/>
            <person name="Aerts A."/>
            <person name="Arnold G.J."/>
            <person name="Basu M.K."/>
            <person name="Bauer D.J."/>
            <person name="Caceres C.E."/>
            <person name="Carmel L."/>
            <person name="Casola C."/>
            <person name="Choi J.H."/>
            <person name="Detter J.C."/>
            <person name="Dong Q."/>
            <person name="Dusheyko S."/>
            <person name="Eads B.D."/>
            <person name="Frohlich T."/>
            <person name="Geiler-Samerotte K.A."/>
            <person name="Gerlach D."/>
            <person name="Hatcher P."/>
            <person name="Jogdeo S."/>
            <person name="Krijgsveld J."/>
            <person name="Kriventseva E.V."/>
            <person name="Kultz D."/>
            <person name="Laforsch C."/>
            <person name="Lindquist E."/>
            <person name="Lopez J."/>
            <person name="Manak J.R."/>
            <person name="Muller J."/>
            <person name="Pangilinan J."/>
            <person name="Patwardhan R.P."/>
            <person name="Pitluck S."/>
            <person name="Pritham E.J."/>
            <person name="Rechtsteiner A."/>
            <person name="Rho M."/>
            <person name="Rogozin I.B."/>
            <person name="Sakarya O."/>
            <person name="Salamov A."/>
            <person name="Schaack S."/>
            <person name="Shapiro H."/>
            <person name="Shiga Y."/>
            <person name="Skalitzky C."/>
            <person name="Smith Z."/>
            <person name="Souvorov A."/>
            <person name="Sung W."/>
            <person name="Tang Z."/>
            <person name="Tsuchiya D."/>
            <person name="Tu H."/>
            <person name="Vos H."/>
            <person name="Wang M."/>
            <person name="Wolf Y.I."/>
            <person name="Yamagata H."/>
            <person name="Yamada T."/>
            <person name="Ye Y."/>
            <person name="Shaw J.R."/>
            <person name="Andrews J."/>
            <person name="Crease T.J."/>
            <person name="Tang H."/>
            <person name="Lucas S.M."/>
            <person name="Robertson H.M."/>
            <person name="Bork P."/>
            <person name="Koonin E.V."/>
            <person name="Zdobnov E.M."/>
            <person name="Grigoriev I.V."/>
            <person name="Lynch M."/>
            <person name="Boore J.L."/>
        </authorList>
    </citation>
    <scope>NUCLEOTIDE SEQUENCE [LARGE SCALE GENOMIC DNA]</scope>
</reference>
<name>E9GRI9_DAPPU</name>
<gene>
    <name evidence="1" type="ORF">DAPPUDRAFT_105702</name>
</gene>
<dbReference type="AlphaFoldDB" id="E9GRI9"/>
<keyword evidence="2" id="KW-1185">Reference proteome</keyword>
<dbReference type="EMBL" id="GL732560">
    <property type="protein sequence ID" value="EFX77781.1"/>
    <property type="molecule type" value="Genomic_DNA"/>
</dbReference>
<proteinExistence type="predicted"/>
<evidence type="ECO:0000313" key="1">
    <source>
        <dbReference type="EMBL" id="EFX77781.1"/>
    </source>
</evidence>
<evidence type="ECO:0000313" key="2">
    <source>
        <dbReference type="Proteomes" id="UP000000305"/>
    </source>
</evidence>
<dbReference type="InParanoid" id="E9GRI9"/>